<evidence type="ECO:0000313" key="1">
    <source>
        <dbReference type="EMBL" id="KAJ8912479.1"/>
    </source>
</evidence>
<keyword evidence="2" id="KW-1185">Reference proteome</keyword>
<dbReference type="Proteomes" id="UP001159042">
    <property type="component" value="Unassembled WGS sequence"/>
</dbReference>
<evidence type="ECO:0000313" key="2">
    <source>
        <dbReference type="Proteomes" id="UP001159042"/>
    </source>
</evidence>
<dbReference type="AlphaFoldDB" id="A0AAV8VDX9"/>
<name>A0AAV8VDX9_9CUCU</name>
<protein>
    <submittedName>
        <fullName evidence="1">Uncharacterized protein</fullName>
    </submittedName>
</protein>
<reference evidence="1 2" key="1">
    <citation type="journal article" date="2023" name="Insect Mol. Biol.">
        <title>Genome sequencing provides insights into the evolution of gene families encoding plant cell wall-degrading enzymes in longhorned beetles.</title>
        <authorList>
            <person name="Shin N.R."/>
            <person name="Okamura Y."/>
            <person name="Kirsch R."/>
            <person name="Pauchet Y."/>
        </authorList>
    </citation>
    <scope>NUCLEOTIDE SEQUENCE [LARGE SCALE GENOMIC DNA]</scope>
    <source>
        <strain evidence="1">EAD_L_NR</strain>
    </source>
</reference>
<gene>
    <name evidence="1" type="ORF">NQ315_014579</name>
</gene>
<sequence>MANLHHVYNVDDETALTTVQNPGKVLATKGQKQVGQITSSERGTLVTMVGAINAIGNTIPPLLMFHGNILRIT</sequence>
<organism evidence="1 2">
    <name type="scientific">Exocentrus adspersus</name>
    <dbReference type="NCBI Taxonomy" id="1586481"/>
    <lineage>
        <taxon>Eukaryota</taxon>
        <taxon>Metazoa</taxon>
        <taxon>Ecdysozoa</taxon>
        <taxon>Arthropoda</taxon>
        <taxon>Hexapoda</taxon>
        <taxon>Insecta</taxon>
        <taxon>Pterygota</taxon>
        <taxon>Neoptera</taxon>
        <taxon>Endopterygota</taxon>
        <taxon>Coleoptera</taxon>
        <taxon>Polyphaga</taxon>
        <taxon>Cucujiformia</taxon>
        <taxon>Chrysomeloidea</taxon>
        <taxon>Cerambycidae</taxon>
        <taxon>Lamiinae</taxon>
        <taxon>Acanthocinini</taxon>
        <taxon>Exocentrus</taxon>
    </lineage>
</organism>
<accession>A0AAV8VDX9</accession>
<dbReference type="EMBL" id="JANEYG010000128">
    <property type="protein sequence ID" value="KAJ8912479.1"/>
    <property type="molecule type" value="Genomic_DNA"/>
</dbReference>
<proteinExistence type="predicted"/>
<comment type="caution">
    <text evidence="1">The sequence shown here is derived from an EMBL/GenBank/DDBJ whole genome shotgun (WGS) entry which is preliminary data.</text>
</comment>